<proteinExistence type="inferred from homology"/>
<sequence>MDRPPSCSCSCLLLLLLLLLPQASGWTEETDDRELLSVLQSVLEKLQSRKLSSLDRRQSHLPTCEVGASCLVKKGPRFGRLCDCPRPSTCNFFFLRCL</sequence>
<gene>
    <name evidence="7" type="primary">LOC127143366</name>
</gene>
<comment type="similarity">
    <text evidence="2">Belongs to the CART family.</text>
</comment>
<keyword evidence="4" id="KW-1015">Disulfide bond</keyword>
<dbReference type="SUPFAM" id="SSF64546">
    <property type="entry name" value="Satiety factor CART (cocaine and amphetamine regulated transcript)"/>
    <property type="match status" value="1"/>
</dbReference>
<evidence type="ECO:0000256" key="5">
    <source>
        <dbReference type="SAM" id="SignalP"/>
    </source>
</evidence>
<dbReference type="KEGG" id="lcf:127143366"/>
<dbReference type="GeneID" id="127143366"/>
<dbReference type="Proteomes" id="UP000694890">
    <property type="component" value="Linkage group LG15"/>
</dbReference>
<evidence type="ECO:0000313" key="6">
    <source>
        <dbReference type="Proteomes" id="UP000694890"/>
    </source>
</evidence>
<evidence type="ECO:0000256" key="1">
    <source>
        <dbReference type="ARBA" id="ARBA00004613"/>
    </source>
</evidence>
<dbReference type="GO" id="GO:0009267">
    <property type="term" value="P:cellular response to starvation"/>
    <property type="evidence" value="ECO:0007669"/>
    <property type="project" value="InterPro"/>
</dbReference>
<protein>
    <submittedName>
        <fullName evidence="7">Cocaine- and amphetamine-regulated transcript protein</fullName>
    </submittedName>
</protein>
<evidence type="ECO:0000256" key="4">
    <source>
        <dbReference type="ARBA" id="ARBA00023157"/>
    </source>
</evidence>
<feature type="signal peptide" evidence="5">
    <location>
        <begin position="1"/>
        <end position="25"/>
    </location>
</feature>
<dbReference type="GO" id="GO:0032099">
    <property type="term" value="P:negative regulation of appetite"/>
    <property type="evidence" value="ECO:0007669"/>
    <property type="project" value="InterPro"/>
</dbReference>
<dbReference type="GO" id="GO:0008343">
    <property type="term" value="P:adult feeding behavior"/>
    <property type="evidence" value="ECO:0007669"/>
    <property type="project" value="InterPro"/>
</dbReference>
<dbReference type="GO" id="GO:0043410">
    <property type="term" value="P:positive regulation of MAPK cascade"/>
    <property type="evidence" value="ECO:0007669"/>
    <property type="project" value="InterPro"/>
</dbReference>
<comment type="subcellular location">
    <subcellularLocation>
        <location evidence="1">Secreted</location>
    </subcellularLocation>
</comment>
<dbReference type="Pfam" id="PF06373">
    <property type="entry name" value="CART"/>
    <property type="match status" value="1"/>
</dbReference>
<evidence type="ECO:0000256" key="3">
    <source>
        <dbReference type="ARBA" id="ARBA00022525"/>
    </source>
</evidence>
<organism evidence="6 7">
    <name type="scientific">Lates calcarifer</name>
    <name type="common">Barramundi</name>
    <name type="synonym">Holocentrus calcarifer</name>
    <dbReference type="NCBI Taxonomy" id="8187"/>
    <lineage>
        <taxon>Eukaryota</taxon>
        <taxon>Metazoa</taxon>
        <taxon>Chordata</taxon>
        <taxon>Craniata</taxon>
        <taxon>Vertebrata</taxon>
        <taxon>Euteleostomi</taxon>
        <taxon>Actinopterygii</taxon>
        <taxon>Neopterygii</taxon>
        <taxon>Teleostei</taxon>
        <taxon>Neoteleostei</taxon>
        <taxon>Acanthomorphata</taxon>
        <taxon>Carangaria</taxon>
        <taxon>Carangaria incertae sedis</taxon>
        <taxon>Centropomidae</taxon>
        <taxon>Lates</taxon>
    </lineage>
</organism>
<dbReference type="AlphaFoldDB" id="A0AAJ8DV83"/>
<evidence type="ECO:0000313" key="7">
    <source>
        <dbReference type="RefSeq" id="XP_050932340.1"/>
    </source>
</evidence>
<dbReference type="PANTHER" id="PTHR16655">
    <property type="entry name" value="COCAINE AND AMPHETAMINE REGULATED TRANSCRIPT PROTEIN"/>
    <property type="match status" value="1"/>
</dbReference>
<dbReference type="Gene3D" id="4.10.40.30">
    <property type="entry name" value="CART, C-terminal domain"/>
    <property type="match status" value="1"/>
</dbReference>
<dbReference type="RefSeq" id="XP_050932340.1">
    <property type="nucleotide sequence ID" value="XM_051076383.1"/>
</dbReference>
<dbReference type="GO" id="GO:0005184">
    <property type="term" value="F:neuropeptide hormone activity"/>
    <property type="evidence" value="ECO:0007669"/>
    <property type="project" value="InterPro"/>
</dbReference>
<name>A0AAJ8DV83_LATCA</name>
<dbReference type="GO" id="GO:0005615">
    <property type="term" value="C:extracellular space"/>
    <property type="evidence" value="ECO:0007669"/>
    <property type="project" value="InterPro"/>
</dbReference>
<reference evidence="7" key="1">
    <citation type="submission" date="2025-08" db="UniProtKB">
        <authorList>
            <consortium name="RefSeq"/>
        </authorList>
    </citation>
    <scope>IDENTIFICATION</scope>
    <source>
        <tissue evidence="7">Brain</tissue>
    </source>
</reference>
<dbReference type="GO" id="GO:0007186">
    <property type="term" value="P:G protein-coupled receptor signaling pathway"/>
    <property type="evidence" value="ECO:0007669"/>
    <property type="project" value="InterPro"/>
</dbReference>
<accession>A0AAJ8DV83</accession>
<dbReference type="InterPro" id="IPR036722">
    <property type="entry name" value="CART_C_sf"/>
</dbReference>
<keyword evidence="3" id="KW-0964">Secreted</keyword>
<keyword evidence="5" id="KW-0732">Signal</keyword>
<evidence type="ECO:0000256" key="2">
    <source>
        <dbReference type="ARBA" id="ARBA00005294"/>
    </source>
</evidence>
<dbReference type="InterPro" id="IPR009106">
    <property type="entry name" value="CART"/>
</dbReference>
<feature type="chain" id="PRO_5042521385" evidence="5">
    <location>
        <begin position="26"/>
        <end position="98"/>
    </location>
</feature>